<dbReference type="EMBL" id="PNHC01000001">
    <property type="protein sequence ID" value="PMC70945.1"/>
    <property type="molecule type" value="Genomic_DNA"/>
</dbReference>
<comment type="caution">
    <text evidence="2">The sequence shown here is derived from an EMBL/GenBank/DDBJ whole genome shotgun (WGS) entry which is preliminary data.</text>
</comment>
<protein>
    <submittedName>
        <fullName evidence="2">Uncharacterized protein</fullName>
    </submittedName>
</protein>
<keyword evidence="1" id="KW-1133">Transmembrane helix</keyword>
<reference evidence="2 3" key="1">
    <citation type="submission" date="2017-09" db="EMBL/GenBank/DDBJ databases">
        <title>Bacterial strain isolated from the female urinary microbiota.</title>
        <authorList>
            <person name="Thomas-White K."/>
            <person name="Kumar N."/>
            <person name="Forster S."/>
            <person name="Putonti C."/>
            <person name="Lawley T."/>
            <person name="Wolfe A.J."/>
        </authorList>
    </citation>
    <scope>NUCLEOTIDE SEQUENCE [LARGE SCALE GENOMIC DNA]</scope>
    <source>
        <strain evidence="2 3">UMB0249</strain>
    </source>
</reference>
<gene>
    <name evidence="2" type="ORF">CJ209_01115</name>
</gene>
<evidence type="ECO:0000256" key="1">
    <source>
        <dbReference type="SAM" id="Phobius"/>
    </source>
</evidence>
<sequence>MLNSLRSNTARFARLILFNFYPKIWNVIHLFFVQFKITVMFIIVERVFIELETLMAIKQLKYVKRNFI</sequence>
<dbReference type="AlphaFoldDB" id="A0A2N6TNP9"/>
<dbReference type="Proteomes" id="UP000235733">
    <property type="component" value="Unassembled WGS sequence"/>
</dbReference>
<proteinExistence type="predicted"/>
<keyword evidence="1" id="KW-0812">Transmembrane</keyword>
<accession>A0A2N6TNP9</accession>
<evidence type="ECO:0000313" key="2">
    <source>
        <dbReference type="EMBL" id="PMC70945.1"/>
    </source>
</evidence>
<feature type="transmembrane region" description="Helical" evidence="1">
    <location>
        <begin position="27"/>
        <end position="49"/>
    </location>
</feature>
<keyword evidence="1" id="KW-0472">Membrane</keyword>
<evidence type="ECO:0000313" key="3">
    <source>
        <dbReference type="Proteomes" id="UP000235733"/>
    </source>
</evidence>
<organism evidence="2 3">
    <name type="scientific">Fusobacterium nucleatum</name>
    <dbReference type="NCBI Taxonomy" id="851"/>
    <lineage>
        <taxon>Bacteria</taxon>
        <taxon>Fusobacteriati</taxon>
        <taxon>Fusobacteriota</taxon>
        <taxon>Fusobacteriia</taxon>
        <taxon>Fusobacteriales</taxon>
        <taxon>Fusobacteriaceae</taxon>
        <taxon>Fusobacterium</taxon>
    </lineage>
</organism>
<name>A0A2N6TNP9_FUSNU</name>